<gene>
    <name evidence="1" type="ORF">PTTW11_05336</name>
</gene>
<dbReference type="AlphaFoldDB" id="A0A6S6W1H6"/>
<sequence>MKFELLGTLFLSSYALAGHNCVEVPTCSSTGHHCISNRQNVCDYRTSTGFIRDVCRNNHIAATAKCHNSECTDCDVKNGYNCNACSVSCCWDN</sequence>
<proteinExistence type="predicted"/>
<accession>A0A6S6W1H6</accession>
<organism evidence="1 2">
    <name type="scientific">Pyrenophora teres f. teres</name>
    <dbReference type="NCBI Taxonomy" id="97479"/>
    <lineage>
        <taxon>Eukaryota</taxon>
        <taxon>Fungi</taxon>
        <taxon>Dikarya</taxon>
        <taxon>Ascomycota</taxon>
        <taxon>Pezizomycotina</taxon>
        <taxon>Dothideomycetes</taxon>
        <taxon>Pleosporomycetidae</taxon>
        <taxon>Pleosporales</taxon>
        <taxon>Pleosporineae</taxon>
        <taxon>Pleosporaceae</taxon>
        <taxon>Pyrenophora</taxon>
    </lineage>
</organism>
<dbReference type="EMBL" id="HG992980">
    <property type="protein sequence ID" value="CAE7034050.1"/>
    <property type="molecule type" value="Genomic_DNA"/>
</dbReference>
<protein>
    <submittedName>
        <fullName evidence="1">Uncharacterized protein</fullName>
    </submittedName>
</protein>
<reference evidence="1" key="1">
    <citation type="submission" date="2021-02" db="EMBL/GenBank/DDBJ databases">
        <authorList>
            <person name="Syme A R."/>
            <person name="Syme A R."/>
            <person name="Moolhuijzen P."/>
        </authorList>
    </citation>
    <scope>NUCLEOTIDE SEQUENCE</scope>
    <source>
        <strain evidence="1">W1-1</strain>
    </source>
</reference>
<evidence type="ECO:0000313" key="1">
    <source>
        <dbReference type="EMBL" id="CAE7034050.1"/>
    </source>
</evidence>
<name>A0A6S6W1H6_9PLEO</name>
<evidence type="ECO:0000313" key="2">
    <source>
        <dbReference type="Proteomes" id="UP000472372"/>
    </source>
</evidence>
<dbReference type="Proteomes" id="UP000472372">
    <property type="component" value="Chromosome 4"/>
</dbReference>